<keyword evidence="2" id="KW-1185">Reference proteome</keyword>
<comment type="caution">
    <text evidence="1">The sequence shown here is derived from an EMBL/GenBank/DDBJ whole genome shotgun (WGS) entry which is preliminary data.</text>
</comment>
<dbReference type="eggNOG" id="COG0834">
    <property type="taxonomic scope" value="Bacteria"/>
</dbReference>
<protein>
    <submittedName>
        <fullName evidence="1">ABC transporter substrate-binding protein</fullName>
    </submittedName>
</protein>
<organism evidence="1 2">
    <name type="scientific">Catenovulum agarivorans DS-2</name>
    <dbReference type="NCBI Taxonomy" id="1328313"/>
    <lineage>
        <taxon>Bacteria</taxon>
        <taxon>Pseudomonadati</taxon>
        <taxon>Pseudomonadota</taxon>
        <taxon>Gammaproteobacteria</taxon>
        <taxon>Alteromonadales</taxon>
        <taxon>Alteromonadaceae</taxon>
        <taxon>Catenovulum</taxon>
    </lineage>
</organism>
<dbReference type="AlphaFoldDB" id="W7R3M6"/>
<sequence length="245" mass="28447">MLLLLIIIAHASCAKTVVVLYTYYEKPPFIIDLKNNIGLSFDLASELNHFAQNYHFELVYLPKQRATNKAIEAGALLWVNPSWVNGTNTQTFLWTKPVMYDRELYVTNDKSLIFSDNSSLYNKTLVGVRGYHYFNLNELIKQGNVLRHNVDNETTIAKMLANKRGDFGVMGLQTYSYIIKQNPEYKNQLYILEGYVKPFTRSIAVSSSSPAIYQKLIQFFQSDRWIKLKDRWLIHRDDTAQLSNR</sequence>
<proteinExistence type="predicted"/>
<accession>W7R3M6</accession>
<dbReference type="Proteomes" id="UP000019276">
    <property type="component" value="Unassembled WGS sequence"/>
</dbReference>
<name>W7R3M6_9ALTE</name>
<reference evidence="1 2" key="1">
    <citation type="journal article" date="2014" name="Genome Announc.">
        <title>Draft Genome Sequence of the Agar-Degrading Bacterium Catenovulum sp. Strain DS-2, Isolated from Intestines of Haliotis diversicolor.</title>
        <authorList>
            <person name="Shan D."/>
            <person name="Li X."/>
            <person name="Gu Z."/>
            <person name="Wei G."/>
            <person name="Gao Z."/>
            <person name="Shao Z."/>
        </authorList>
    </citation>
    <scope>NUCLEOTIDE SEQUENCE [LARGE SCALE GENOMIC DNA]</scope>
    <source>
        <strain evidence="1 2">DS-2</strain>
    </source>
</reference>
<dbReference type="Gene3D" id="3.40.190.10">
    <property type="entry name" value="Periplasmic binding protein-like II"/>
    <property type="match status" value="2"/>
</dbReference>
<gene>
    <name evidence="1" type="ORF">DS2_00850</name>
</gene>
<dbReference type="SUPFAM" id="SSF53850">
    <property type="entry name" value="Periplasmic binding protein-like II"/>
    <property type="match status" value="1"/>
</dbReference>
<evidence type="ECO:0000313" key="2">
    <source>
        <dbReference type="Proteomes" id="UP000019276"/>
    </source>
</evidence>
<dbReference type="EMBL" id="ARZY01000001">
    <property type="protein sequence ID" value="EWH12225.1"/>
    <property type="molecule type" value="Genomic_DNA"/>
</dbReference>
<dbReference type="STRING" id="1328313.DS2_00850"/>
<evidence type="ECO:0000313" key="1">
    <source>
        <dbReference type="EMBL" id="EWH12225.1"/>
    </source>
</evidence>